<evidence type="ECO:0000313" key="2">
    <source>
        <dbReference type="EMBL" id="KAK5794806.1"/>
    </source>
</evidence>
<feature type="region of interest" description="Disordered" evidence="1">
    <location>
        <begin position="67"/>
        <end position="152"/>
    </location>
</feature>
<name>A0ABR0NKV4_GOSAR</name>
<proteinExistence type="predicted"/>
<gene>
    <name evidence="2" type="ORF">PVK06_036053</name>
</gene>
<organism evidence="2 3">
    <name type="scientific">Gossypium arboreum</name>
    <name type="common">Tree cotton</name>
    <name type="synonym">Gossypium nanking</name>
    <dbReference type="NCBI Taxonomy" id="29729"/>
    <lineage>
        <taxon>Eukaryota</taxon>
        <taxon>Viridiplantae</taxon>
        <taxon>Streptophyta</taxon>
        <taxon>Embryophyta</taxon>
        <taxon>Tracheophyta</taxon>
        <taxon>Spermatophyta</taxon>
        <taxon>Magnoliopsida</taxon>
        <taxon>eudicotyledons</taxon>
        <taxon>Gunneridae</taxon>
        <taxon>Pentapetalae</taxon>
        <taxon>rosids</taxon>
        <taxon>malvids</taxon>
        <taxon>Malvales</taxon>
        <taxon>Malvaceae</taxon>
        <taxon>Malvoideae</taxon>
        <taxon>Gossypium</taxon>
    </lineage>
</organism>
<comment type="caution">
    <text evidence="2">The sequence shown here is derived from an EMBL/GenBank/DDBJ whole genome shotgun (WGS) entry which is preliminary data.</text>
</comment>
<feature type="compositionally biased region" description="Basic and acidic residues" evidence="1">
    <location>
        <begin position="79"/>
        <end position="96"/>
    </location>
</feature>
<protein>
    <submittedName>
        <fullName evidence="2">Uncharacterized protein</fullName>
    </submittedName>
</protein>
<dbReference type="EMBL" id="JARKNE010000010">
    <property type="protein sequence ID" value="KAK5794806.1"/>
    <property type="molecule type" value="Genomic_DNA"/>
</dbReference>
<feature type="compositionally biased region" description="Polar residues" evidence="1">
    <location>
        <begin position="124"/>
        <end position="134"/>
    </location>
</feature>
<accession>A0ABR0NKV4</accession>
<evidence type="ECO:0000256" key="1">
    <source>
        <dbReference type="SAM" id="MobiDB-lite"/>
    </source>
</evidence>
<feature type="compositionally biased region" description="Basic and acidic residues" evidence="1">
    <location>
        <begin position="140"/>
        <end position="152"/>
    </location>
</feature>
<dbReference type="Proteomes" id="UP001358586">
    <property type="component" value="Chromosome 10"/>
</dbReference>
<reference evidence="2 3" key="1">
    <citation type="submission" date="2023-03" db="EMBL/GenBank/DDBJ databases">
        <title>WGS of Gossypium arboreum.</title>
        <authorList>
            <person name="Yu D."/>
        </authorList>
    </citation>
    <scope>NUCLEOTIDE SEQUENCE [LARGE SCALE GENOMIC DNA]</scope>
    <source>
        <tissue evidence="2">Leaf</tissue>
    </source>
</reference>
<evidence type="ECO:0000313" key="3">
    <source>
        <dbReference type="Proteomes" id="UP001358586"/>
    </source>
</evidence>
<sequence length="152" mass="17346">MTKKKIGLHGGITIPQTNWNLKGLREEDIAIFTIGYCDIQVGLGDTWLQMHSWKAKGKILYIQRPTRSIDEDMEEEAEKEGNKEEEGNDAKTREDVNMAPYCKEFEDLFASEQPSTGGPDIRESTNQPKNLTRSRSCKARGKELQDRVKRVT</sequence>
<keyword evidence="3" id="KW-1185">Reference proteome</keyword>